<comment type="caution">
    <text evidence="2">The sequence shown here is derived from an EMBL/GenBank/DDBJ whole genome shotgun (WGS) entry which is preliminary data.</text>
</comment>
<evidence type="ECO:0008006" key="4">
    <source>
        <dbReference type="Google" id="ProtNLM"/>
    </source>
</evidence>
<evidence type="ECO:0000313" key="2">
    <source>
        <dbReference type="EMBL" id="HJE39101.1"/>
    </source>
</evidence>
<proteinExistence type="predicted"/>
<name>A0A921JI69_9BACT</name>
<organism evidence="2 3">
    <name type="scientific">Candidatus Amulumruptor caecigallinarius</name>
    <dbReference type="NCBI Taxonomy" id="2109911"/>
    <lineage>
        <taxon>Bacteria</taxon>
        <taxon>Pseudomonadati</taxon>
        <taxon>Bacteroidota</taxon>
        <taxon>Bacteroidia</taxon>
        <taxon>Bacteroidales</taxon>
        <taxon>Muribaculaceae</taxon>
        <taxon>Candidatus Amulumruptor</taxon>
    </lineage>
</organism>
<dbReference type="Proteomes" id="UP000711407">
    <property type="component" value="Unassembled WGS sequence"/>
</dbReference>
<dbReference type="AlphaFoldDB" id="A0A921JI69"/>
<accession>A0A921JI69</accession>
<reference evidence="2" key="2">
    <citation type="submission" date="2021-09" db="EMBL/GenBank/DDBJ databases">
        <authorList>
            <person name="Gilroy R."/>
        </authorList>
    </citation>
    <scope>NUCLEOTIDE SEQUENCE</scope>
    <source>
        <strain evidence="2">4100</strain>
    </source>
</reference>
<dbReference type="PROSITE" id="PS51257">
    <property type="entry name" value="PROKAR_LIPOPROTEIN"/>
    <property type="match status" value="1"/>
</dbReference>
<feature type="signal peptide" evidence="1">
    <location>
        <begin position="1"/>
        <end position="32"/>
    </location>
</feature>
<feature type="chain" id="PRO_5036849760" description="Lipoprotein" evidence="1">
    <location>
        <begin position="33"/>
        <end position="332"/>
    </location>
</feature>
<sequence>MTLRPLKQKPTYLLSAALPSIMSAMLLTGCYAATHTAPIGQDEVKKEGAYAPSRERQLLASVTPQAPASWQPGKLWSITDDRLRVLLNAVDGTIPEQLAPSTLSFDTVETARNILGSEHTDIIFTLHTPTDVHGMATSPTKVSYRVDTPLDSFMKKPSLPIPFTIETSIVNDADSILRGRRLYVMTSTWLDDNGNYIKRRRFLPVIITKVSAGTPQAPLQVYFHLEEDPAVKGSLMLTLPSRPDADGPRDFASMFSLSNPRDAYKSIYPDIWDLITRGQVTQGMTREECRLSLGIPMETKRQEMYGYTRETWLYEAGTYLVFEDGILRNSRL</sequence>
<gene>
    <name evidence="2" type="ORF">K8V47_05015</name>
</gene>
<protein>
    <recommendedName>
        <fullName evidence="4">Lipoprotein</fullName>
    </recommendedName>
</protein>
<evidence type="ECO:0000313" key="3">
    <source>
        <dbReference type="Proteomes" id="UP000711407"/>
    </source>
</evidence>
<dbReference type="EMBL" id="DYXT01000028">
    <property type="protein sequence ID" value="HJE39101.1"/>
    <property type="molecule type" value="Genomic_DNA"/>
</dbReference>
<evidence type="ECO:0000256" key="1">
    <source>
        <dbReference type="SAM" id="SignalP"/>
    </source>
</evidence>
<keyword evidence="1" id="KW-0732">Signal</keyword>
<reference evidence="2" key="1">
    <citation type="journal article" date="2021" name="PeerJ">
        <title>Extensive microbial diversity within the chicken gut microbiome revealed by metagenomics and culture.</title>
        <authorList>
            <person name="Gilroy R."/>
            <person name="Ravi A."/>
            <person name="Getino M."/>
            <person name="Pursley I."/>
            <person name="Horton D.L."/>
            <person name="Alikhan N.F."/>
            <person name="Baker D."/>
            <person name="Gharbi K."/>
            <person name="Hall N."/>
            <person name="Watson M."/>
            <person name="Adriaenssens E.M."/>
            <person name="Foster-Nyarko E."/>
            <person name="Jarju S."/>
            <person name="Secka A."/>
            <person name="Antonio M."/>
            <person name="Oren A."/>
            <person name="Chaudhuri R.R."/>
            <person name="La Ragione R."/>
            <person name="Hildebrand F."/>
            <person name="Pallen M.J."/>
        </authorList>
    </citation>
    <scope>NUCLEOTIDE SEQUENCE</scope>
    <source>
        <strain evidence="2">4100</strain>
    </source>
</reference>